<dbReference type="AlphaFoldDB" id="A0A1G2DHF9"/>
<evidence type="ECO:0000256" key="1">
    <source>
        <dbReference type="SAM" id="MobiDB-lite"/>
    </source>
</evidence>
<feature type="compositionally biased region" description="Low complexity" evidence="1">
    <location>
        <begin position="450"/>
        <end position="466"/>
    </location>
</feature>
<sequence>MAASRGPRKSSLNVVAETPAKSSASDSGVGSSSDILARIRSGESRLGEAGVSDRTRQKVDLSIDLAEQVGQAHKLENEKVRDLAGEILTAKLSELREKLPENQKVLAELLKSLEEECNKIGGGFENFEKHSTDEEALMAKAKSLLARCEAALEHAKNDWYLIPGNKERAIAKAQSDRDAAQAGVAQSIEQAKIARTKRLLNADFSDMFARFNARIEQTLVLLDTSQRATVKEYNQVQVEKVRAFKQKTEAAVAMEELRPQVAEAIAKLQQDETIRDGLEIGTKERSEAEEAVSNQKKKVETLQGYLNQALALFQAKERATTELEVNEQTLLGQSNAYDVAIASLRANSETWRVTFKNRLAIMKAMAGLEASEKQDRVGAAISQENTEQSAKAFVASVDAVISMLEKHPERLKDLEQVRGIQRKGIEDAMKRMNDLYAATMDRGGDKEDSSYGASLESSEGGSSSKG</sequence>
<evidence type="ECO:0000313" key="2">
    <source>
        <dbReference type="EMBL" id="OGZ12300.1"/>
    </source>
</evidence>
<comment type="caution">
    <text evidence="2">The sequence shown here is derived from an EMBL/GenBank/DDBJ whole genome shotgun (WGS) entry which is preliminary data.</text>
</comment>
<dbReference type="Proteomes" id="UP000178534">
    <property type="component" value="Unassembled WGS sequence"/>
</dbReference>
<accession>A0A1G2DHF9</accession>
<reference evidence="2 3" key="1">
    <citation type="journal article" date="2016" name="Nat. Commun.">
        <title>Thousands of microbial genomes shed light on interconnected biogeochemical processes in an aquifer system.</title>
        <authorList>
            <person name="Anantharaman K."/>
            <person name="Brown C.T."/>
            <person name="Hug L.A."/>
            <person name="Sharon I."/>
            <person name="Castelle C.J."/>
            <person name="Probst A.J."/>
            <person name="Thomas B.C."/>
            <person name="Singh A."/>
            <person name="Wilkins M.J."/>
            <person name="Karaoz U."/>
            <person name="Brodie E.L."/>
            <person name="Williams K.H."/>
            <person name="Hubbard S.S."/>
            <person name="Banfield J.F."/>
        </authorList>
    </citation>
    <scope>NUCLEOTIDE SEQUENCE [LARGE SCALE GENOMIC DNA]</scope>
</reference>
<feature type="region of interest" description="Disordered" evidence="1">
    <location>
        <begin position="436"/>
        <end position="466"/>
    </location>
</feature>
<organism evidence="2 3">
    <name type="scientific">Candidatus Lloydbacteria bacterium RIFCSPLOWO2_01_FULL_50_20</name>
    <dbReference type="NCBI Taxonomy" id="1798665"/>
    <lineage>
        <taxon>Bacteria</taxon>
        <taxon>Candidatus Lloydiibacteriota</taxon>
    </lineage>
</organism>
<feature type="compositionally biased region" description="Low complexity" evidence="1">
    <location>
        <begin position="22"/>
        <end position="34"/>
    </location>
</feature>
<proteinExistence type="predicted"/>
<evidence type="ECO:0000313" key="3">
    <source>
        <dbReference type="Proteomes" id="UP000178534"/>
    </source>
</evidence>
<name>A0A1G2DHF9_9BACT</name>
<feature type="region of interest" description="Disordered" evidence="1">
    <location>
        <begin position="1"/>
        <end position="34"/>
    </location>
</feature>
<dbReference type="STRING" id="1798665.A2942_00905"/>
<protein>
    <submittedName>
        <fullName evidence="2">Uncharacterized protein</fullName>
    </submittedName>
</protein>
<gene>
    <name evidence="2" type="ORF">A2942_00905</name>
</gene>
<dbReference type="EMBL" id="MHLP01000024">
    <property type="protein sequence ID" value="OGZ12300.1"/>
    <property type="molecule type" value="Genomic_DNA"/>
</dbReference>